<organism evidence="2 3">
    <name type="scientific">Massilicoli timonensis</name>
    <dbReference type="NCBI Taxonomy" id="2015901"/>
    <lineage>
        <taxon>Bacteria</taxon>
        <taxon>Bacillati</taxon>
        <taxon>Bacillota</taxon>
        <taxon>Erysipelotrichia</taxon>
        <taxon>Erysipelotrichales</taxon>
        <taxon>Erysipelotrichaceae</taxon>
        <taxon>Massilicoli</taxon>
    </lineage>
</organism>
<feature type="transmembrane region" description="Helical" evidence="1">
    <location>
        <begin position="347"/>
        <end position="368"/>
    </location>
</feature>
<dbReference type="EMBL" id="JANGCH010000017">
    <property type="protein sequence ID" value="MCQ5122522.1"/>
    <property type="molecule type" value="Genomic_DNA"/>
</dbReference>
<reference evidence="2 3" key="1">
    <citation type="submission" date="2022-06" db="EMBL/GenBank/DDBJ databases">
        <title>Isolation of gut microbiota from human fecal samples.</title>
        <authorList>
            <person name="Pamer E.G."/>
            <person name="Barat B."/>
            <person name="Waligurski E."/>
            <person name="Medina S."/>
            <person name="Paddock L."/>
            <person name="Mostad J."/>
        </authorList>
    </citation>
    <scope>NUCLEOTIDE SEQUENCE [LARGE SCALE GENOMIC DNA]</scope>
    <source>
        <strain evidence="2 3">DFI.6.1</strain>
    </source>
</reference>
<feature type="transmembrane region" description="Helical" evidence="1">
    <location>
        <begin position="380"/>
        <end position="399"/>
    </location>
</feature>
<keyword evidence="1" id="KW-0472">Membrane</keyword>
<comment type="caution">
    <text evidence="2">The sequence shown here is derived from an EMBL/GenBank/DDBJ whole genome shotgun (WGS) entry which is preliminary data.</text>
</comment>
<protein>
    <submittedName>
        <fullName evidence="2">ABC transporter permease subunit</fullName>
    </submittedName>
</protein>
<name>A0ABT1SMR5_9FIRM</name>
<feature type="transmembrane region" description="Helical" evidence="1">
    <location>
        <begin position="425"/>
        <end position="450"/>
    </location>
</feature>
<dbReference type="PANTHER" id="PTHR37305">
    <property type="entry name" value="INTEGRAL MEMBRANE PROTEIN-RELATED"/>
    <property type="match status" value="1"/>
</dbReference>
<dbReference type="PANTHER" id="PTHR37305:SF1">
    <property type="entry name" value="MEMBRANE PROTEIN"/>
    <property type="match status" value="1"/>
</dbReference>
<keyword evidence="3" id="KW-1185">Reference proteome</keyword>
<proteinExistence type="predicted"/>
<keyword evidence="1" id="KW-0812">Transmembrane</keyword>
<dbReference type="Pfam" id="PF12679">
    <property type="entry name" value="ABC2_membrane_2"/>
    <property type="match status" value="1"/>
</dbReference>
<keyword evidence="1" id="KW-1133">Transmembrane helix</keyword>
<dbReference type="RefSeq" id="WP_256198269.1">
    <property type="nucleotide sequence ID" value="NZ_JANGCH010000017.1"/>
</dbReference>
<feature type="transmembrane region" description="Helical" evidence="1">
    <location>
        <begin position="259"/>
        <end position="284"/>
    </location>
</feature>
<sequence length="456" mass="53195">MLKRIKLGVLSSLRSKTTKIAMICVLICELLMVFHLEERVREEKKEYYQKYVSLYTNFYRNFWYRKLDYEYATMFLGFDEHDIRRMDEAFDYLCEATSKAAEAIEDEDYTTFYRENIKANVVLTDSMVAQDQEMYLETDEDFFKNIEIVEKIKKDWNLPYHDVHLGLGVFDKFWAPQYISQTQYSYEMLKRGIDELYTPSYLNGNTALYQFIYHLFPILVLLITVLLYYDQFAKEKRQGTIKNRLTQPKKRIRYLMEKIITNTATMLIVLLLPSLLCNLFVIFLNGFEFQNIPILAYPKGLTSFTSLPNNLTGEYTPFLQTMGLTLYSGFPTLEYNAPHIAMELMDFHVFMGYVSVMTVLFIIFQVLLNQMITTMINNPYLGMIVNLGIGGICYINAGITNVSEIGMWNPYSYANPILNLAGTSYYTYAEGIVILGVYCMILFGVTTLILKKKDVV</sequence>
<evidence type="ECO:0000313" key="3">
    <source>
        <dbReference type="Proteomes" id="UP001524435"/>
    </source>
</evidence>
<accession>A0ABT1SMR5</accession>
<feature type="transmembrane region" description="Helical" evidence="1">
    <location>
        <begin position="211"/>
        <end position="229"/>
    </location>
</feature>
<dbReference type="Proteomes" id="UP001524435">
    <property type="component" value="Unassembled WGS sequence"/>
</dbReference>
<evidence type="ECO:0000313" key="2">
    <source>
        <dbReference type="EMBL" id="MCQ5122522.1"/>
    </source>
</evidence>
<gene>
    <name evidence="2" type="ORF">NE663_09660</name>
</gene>
<evidence type="ECO:0000256" key="1">
    <source>
        <dbReference type="SAM" id="Phobius"/>
    </source>
</evidence>